<feature type="transmembrane region" description="Helical" evidence="17">
    <location>
        <begin position="252"/>
        <end position="273"/>
    </location>
</feature>
<dbReference type="InterPro" id="IPR001750">
    <property type="entry name" value="ND/Mrp_TM"/>
</dbReference>
<evidence type="ECO:0000256" key="7">
    <source>
        <dbReference type="ARBA" id="ARBA00022660"/>
    </source>
</evidence>
<feature type="transmembrane region" description="Helical" evidence="17">
    <location>
        <begin position="134"/>
        <end position="156"/>
    </location>
</feature>
<reference evidence="19" key="1">
    <citation type="journal article" date="2015" name="PLoS ONE">
        <title>The Asian Rice Gall Midge (Orseolia oryzae) Mitogenome Has Evolved Novel Gene Boundaries and Tandem Repeats That Distinguish Its Biotypes.</title>
        <authorList>
            <person name="Atray I."/>
            <person name="Bentur J.S."/>
            <person name="Nair S."/>
        </authorList>
    </citation>
    <scope>NUCLEOTIDE SEQUENCE</scope>
</reference>
<evidence type="ECO:0000256" key="17">
    <source>
        <dbReference type="RuleBase" id="RU003297"/>
    </source>
</evidence>
<feature type="domain" description="NADH:quinone oxidoreductase/Mrp antiporter transmembrane" evidence="18">
    <location>
        <begin position="61"/>
        <end position="337"/>
    </location>
</feature>
<comment type="similarity">
    <text evidence="3 17">Belongs to the complex I subunit 4 family.</text>
</comment>
<evidence type="ECO:0000256" key="1">
    <source>
        <dbReference type="ARBA" id="ARBA00003257"/>
    </source>
</evidence>
<evidence type="ECO:0000256" key="6">
    <source>
        <dbReference type="ARBA" id="ARBA00022448"/>
    </source>
</evidence>
<comment type="function">
    <text evidence="17">Core subunit of the mitochondrial membrane respiratory chain NADH dehydrogenase (Complex I) which catalyzes electron transfer from NADH through the respiratory chain, using ubiquinone as an electron acceptor. Essential for the catalytic activity and assembly of complex I.</text>
</comment>
<keyword evidence="8 17" id="KW-0812">Transmembrane</keyword>
<evidence type="ECO:0000259" key="18">
    <source>
        <dbReference type="Pfam" id="PF00361"/>
    </source>
</evidence>
<protein>
    <recommendedName>
        <fullName evidence="5 17">NADH-ubiquinone oxidoreductase chain 4</fullName>
        <ecNumber evidence="4 17">7.1.1.2</ecNumber>
    </recommendedName>
</protein>
<accession>A0A0K0M6U3</accession>
<keyword evidence="6 17" id="KW-0813">Transport</keyword>
<feature type="transmembrane region" description="Helical" evidence="17">
    <location>
        <begin position="196"/>
        <end position="216"/>
    </location>
</feature>
<proteinExistence type="inferred from homology"/>
<feature type="transmembrane region" description="Helical" evidence="17">
    <location>
        <begin position="223"/>
        <end position="246"/>
    </location>
</feature>
<comment type="catalytic activity">
    <reaction evidence="16 17">
        <text>a ubiquinone + NADH + 5 H(+)(in) = a ubiquinol + NAD(+) + 4 H(+)(out)</text>
        <dbReference type="Rhea" id="RHEA:29091"/>
        <dbReference type="Rhea" id="RHEA-COMP:9565"/>
        <dbReference type="Rhea" id="RHEA-COMP:9566"/>
        <dbReference type="ChEBI" id="CHEBI:15378"/>
        <dbReference type="ChEBI" id="CHEBI:16389"/>
        <dbReference type="ChEBI" id="CHEBI:17976"/>
        <dbReference type="ChEBI" id="CHEBI:57540"/>
        <dbReference type="ChEBI" id="CHEBI:57945"/>
        <dbReference type="EC" id="7.1.1.2"/>
    </reaction>
</comment>
<organism evidence="19">
    <name type="scientific">Orseolia oryzae</name>
    <name type="common">Asian rice gall midge</name>
    <dbReference type="NCBI Taxonomy" id="33408"/>
    <lineage>
        <taxon>Eukaryota</taxon>
        <taxon>Metazoa</taxon>
        <taxon>Ecdysozoa</taxon>
        <taxon>Arthropoda</taxon>
        <taxon>Hexapoda</taxon>
        <taxon>Insecta</taxon>
        <taxon>Pterygota</taxon>
        <taxon>Neoptera</taxon>
        <taxon>Endopterygota</taxon>
        <taxon>Diptera</taxon>
        <taxon>Nematocera</taxon>
        <taxon>Sciaroidea</taxon>
        <taxon>Cecidomyiidae</taxon>
        <taxon>Orseolia</taxon>
    </lineage>
</organism>
<keyword evidence="10 17" id="KW-0249">Electron transport</keyword>
<dbReference type="GO" id="GO:0003954">
    <property type="term" value="F:NADH dehydrogenase activity"/>
    <property type="evidence" value="ECO:0007669"/>
    <property type="project" value="TreeGrafter"/>
</dbReference>
<evidence type="ECO:0000256" key="16">
    <source>
        <dbReference type="ARBA" id="ARBA00049551"/>
    </source>
</evidence>
<keyword evidence="11 17" id="KW-1133">Transmembrane helix</keyword>
<evidence type="ECO:0000256" key="2">
    <source>
        <dbReference type="ARBA" id="ARBA00004225"/>
    </source>
</evidence>
<keyword evidence="7 17" id="KW-0679">Respiratory chain</keyword>
<feature type="transmembrane region" description="Helical" evidence="17">
    <location>
        <begin position="163"/>
        <end position="184"/>
    </location>
</feature>
<dbReference type="GO" id="GO:0015990">
    <property type="term" value="P:electron transport coupled proton transport"/>
    <property type="evidence" value="ECO:0007669"/>
    <property type="project" value="TreeGrafter"/>
</dbReference>
<dbReference type="PANTHER" id="PTHR43507">
    <property type="entry name" value="NADH-UBIQUINONE OXIDOREDUCTASE CHAIN 4"/>
    <property type="match status" value="1"/>
</dbReference>
<dbReference type="AlphaFoldDB" id="A0A0K0M6U3"/>
<evidence type="ECO:0000256" key="5">
    <source>
        <dbReference type="ARBA" id="ARBA00021006"/>
    </source>
</evidence>
<keyword evidence="15 17" id="KW-0472">Membrane</keyword>
<keyword evidence="14 17" id="KW-0496">Mitochondrion</keyword>
<evidence type="ECO:0000256" key="3">
    <source>
        <dbReference type="ARBA" id="ARBA00009025"/>
    </source>
</evidence>
<name>A0A0K0M6U3_9DIPT</name>
<feature type="transmembrane region" description="Helical" evidence="17">
    <location>
        <begin position="64"/>
        <end position="82"/>
    </location>
</feature>
<feature type="transmembrane region" description="Helical" evidence="17">
    <location>
        <begin position="327"/>
        <end position="352"/>
    </location>
</feature>
<evidence type="ECO:0000256" key="15">
    <source>
        <dbReference type="ARBA" id="ARBA00023136"/>
    </source>
</evidence>
<evidence type="ECO:0000256" key="14">
    <source>
        <dbReference type="ARBA" id="ARBA00023128"/>
    </source>
</evidence>
<dbReference type="GO" id="GO:0008137">
    <property type="term" value="F:NADH dehydrogenase (ubiquinone) activity"/>
    <property type="evidence" value="ECO:0007669"/>
    <property type="project" value="UniProtKB-UniRule"/>
</dbReference>
<comment type="subcellular location">
    <subcellularLocation>
        <location evidence="2 17">Mitochondrion membrane</location>
        <topology evidence="2 17">Multi-pass membrane protein</topology>
    </subcellularLocation>
</comment>
<evidence type="ECO:0000256" key="9">
    <source>
        <dbReference type="ARBA" id="ARBA00022967"/>
    </source>
</evidence>
<evidence type="ECO:0000256" key="11">
    <source>
        <dbReference type="ARBA" id="ARBA00022989"/>
    </source>
</evidence>
<comment type="function">
    <text evidence="1">Core subunit of the mitochondrial membrane respiratory chain NADH dehydrogenase (Complex I) that is believed to belong to the minimal assembly required for catalysis. Complex I functions in the transfer of electrons from NADH to the respiratory chain. The immediate electron acceptor for the enzyme is believed to be ubiquinone.</text>
</comment>
<geneLocation type="mitochondrion" evidence="19"/>
<evidence type="ECO:0000256" key="8">
    <source>
        <dbReference type="ARBA" id="ARBA00022692"/>
    </source>
</evidence>
<dbReference type="PANTHER" id="PTHR43507:SF20">
    <property type="entry name" value="NADH-UBIQUINONE OXIDOREDUCTASE CHAIN 4"/>
    <property type="match status" value="1"/>
</dbReference>
<dbReference type="GO" id="GO:0031966">
    <property type="term" value="C:mitochondrial membrane"/>
    <property type="evidence" value="ECO:0007669"/>
    <property type="project" value="UniProtKB-SubCell"/>
</dbReference>
<dbReference type="GO" id="GO:0042773">
    <property type="term" value="P:ATP synthesis coupled electron transport"/>
    <property type="evidence" value="ECO:0007669"/>
    <property type="project" value="InterPro"/>
</dbReference>
<gene>
    <name evidence="19" type="primary">ND4</name>
</gene>
<feature type="transmembrane region" description="Helical" evidence="17">
    <location>
        <begin position="12"/>
        <end position="32"/>
    </location>
</feature>
<sequence>MFNNLIFLDNLNYLLILLVFWISFLMIMSMSLIKMNNNFYKLMIFMIFFMNIFLFFSFFVNNYLYFYIFFEMSLIPISYLILGWGYQPERIMSMIYLLFYTLFASLPLLMSFLFMNFFFKSLFMMNFYNFNNSLIYYGLMVAFLVKMPMFLVHMWLPKAHVEAPVSGSMILAAILLKLGGYGILRILKFLLLFKNINLFFMIFSVFGGLLISLNCLRQLDLKMLIAYSSVSHMSMVLGGLFTMTYWGINGSFLMMIGHGLCSSGLFCLANVSYERLFSRSMLINKGLMNFMPSMTLWWFLLCSSNMSAPLSLNLISEIKLINSLMSWFILIFILIFILCFFWASYSFYLYSMSQHGIYYSMIYSFCNNNQREYLIMFFHWFPLNCFFLKMLFMF</sequence>
<keyword evidence="12 17" id="KW-0520">NAD</keyword>
<evidence type="ECO:0000313" key="19">
    <source>
        <dbReference type="EMBL" id="AJP00051.1"/>
    </source>
</evidence>
<feature type="transmembrane region" description="Helical" evidence="17">
    <location>
        <begin position="94"/>
        <end position="114"/>
    </location>
</feature>
<feature type="transmembrane region" description="Helical" evidence="17">
    <location>
        <begin position="373"/>
        <end position="392"/>
    </location>
</feature>
<feature type="transmembrane region" description="Helical" evidence="17">
    <location>
        <begin position="294"/>
        <end position="315"/>
    </location>
</feature>
<evidence type="ECO:0000256" key="13">
    <source>
        <dbReference type="ARBA" id="ARBA00023075"/>
    </source>
</evidence>
<keyword evidence="13 17" id="KW-0830">Ubiquinone</keyword>
<evidence type="ECO:0000256" key="12">
    <source>
        <dbReference type="ARBA" id="ARBA00023027"/>
    </source>
</evidence>
<dbReference type="PRINTS" id="PR01437">
    <property type="entry name" value="NUOXDRDTASE4"/>
</dbReference>
<evidence type="ECO:0000256" key="10">
    <source>
        <dbReference type="ARBA" id="ARBA00022982"/>
    </source>
</evidence>
<dbReference type="InterPro" id="IPR003918">
    <property type="entry name" value="NADH_UbQ_OxRdtase"/>
</dbReference>
<dbReference type="Pfam" id="PF00361">
    <property type="entry name" value="Proton_antipo_M"/>
    <property type="match status" value="1"/>
</dbReference>
<keyword evidence="9" id="KW-1278">Translocase</keyword>
<dbReference type="GO" id="GO:0048039">
    <property type="term" value="F:ubiquinone binding"/>
    <property type="evidence" value="ECO:0007669"/>
    <property type="project" value="TreeGrafter"/>
</dbReference>
<dbReference type="EC" id="7.1.1.2" evidence="4 17"/>
<dbReference type="EMBL" id="KM888183">
    <property type="protein sequence ID" value="AJP00051.1"/>
    <property type="molecule type" value="Genomic_DNA"/>
</dbReference>
<feature type="transmembrane region" description="Helical" evidence="17">
    <location>
        <begin position="39"/>
        <end position="58"/>
    </location>
</feature>
<evidence type="ECO:0000256" key="4">
    <source>
        <dbReference type="ARBA" id="ARBA00012944"/>
    </source>
</evidence>